<dbReference type="EMBL" id="HG719245">
    <property type="protein sequence ID" value="CDJ57257.1"/>
    <property type="molecule type" value="Genomic_DNA"/>
</dbReference>
<reference evidence="7" key="1">
    <citation type="submission" date="2013-10" db="EMBL/GenBank/DDBJ databases">
        <title>Genomic analysis of the causative agents of coccidiosis in chickens.</title>
        <authorList>
            <person name="Reid A.J."/>
            <person name="Blake D."/>
            <person name="Billington K."/>
            <person name="Browne H."/>
            <person name="Dunn M."/>
            <person name="Hung S."/>
            <person name="Kawahara F."/>
            <person name="Miranda-Saavedra D."/>
            <person name="Mourier T."/>
            <person name="Nagra H."/>
            <person name="Otto T.D."/>
            <person name="Rawlings N."/>
            <person name="Sanchez A."/>
            <person name="Sanders M."/>
            <person name="Subramaniam C."/>
            <person name="Tay Y."/>
            <person name="Dear P."/>
            <person name="Doerig C."/>
            <person name="Gruber A."/>
            <person name="Parkinson J."/>
            <person name="Shirley M."/>
            <person name="Wan K.L."/>
            <person name="Berriman M."/>
            <person name="Tomley F."/>
            <person name="Pain A."/>
        </authorList>
    </citation>
    <scope>NUCLEOTIDE SEQUENCE [LARGE SCALE GENOMIC DNA]</scope>
    <source>
        <strain evidence="7">Weybridge</strain>
    </source>
</reference>
<dbReference type="PANTHER" id="PTHR11717">
    <property type="entry name" value="LOW MOLECULAR WEIGHT PROTEIN TYROSINE PHOSPHATASE"/>
    <property type="match status" value="1"/>
</dbReference>
<keyword evidence="2" id="KW-0378">Hydrolase</keyword>
<keyword evidence="8" id="KW-1185">Reference proteome</keyword>
<dbReference type="GO" id="GO:0004725">
    <property type="term" value="F:protein tyrosine phosphatase activity"/>
    <property type="evidence" value="ECO:0007669"/>
    <property type="project" value="InterPro"/>
</dbReference>
<dbReference type="Pfam" id="PF01451">
    <property type="entry name" value="LMWPc"/>
    <property type="match status" value="1"/>
</dbReference>
<feature type="active site" description="Proton donor" evidence="4">
    <location>
        <position position="112"/>
    </location>
</feature>
<evidence type="ECO:0000256" key="4">
    <source>
        <dbReference type="PIRSR" id="PIRSR617867-1"/>
    </source>
</evidence>
<evidence type="ECO:0000256" key="1">
    <source>
        <dbReference type="ARBA" id="ARBA00011063"/>
    </source>
</evidence>
<accession>U6LZ67</accession>
<sequence>MNLPAGGPSSRGPPAGGPQGLIVASAATGGHTEGDPAMTEMIAAARKRGVDLTPHRARQVRSSDFEDFDLIVAMDKSNLRNLTNICPPNKRHKLKLLLRDYAPSCGIEEVPDPYYEGRHSNVFCLIEQGVDGLIEKEGIKN</sequence>
<dbReference type="GeneID" id="25337274"/>
<feature type="compositionally biased region" description="Low complexity" evidence="5">
    <location>
        <begin position="1"/>
        <end position="13"/>
    </location>
</feature>
<dbReference type="OMA" id="QGEWHVE"/>
<dbReference type="InterPro" id="IPR050438">
    <property type="entry name" value="LMW_PTPase"/>
</dbReference>
<dbReference type="Gene3D" id="3.40.50.2300">
    <property type="match status" value="1"/>
</dbReference>
<evidence type="ECO:0000259" key="6">
    <source>
        <dbReference type="SMART" id="SM00226"/>
    </source>
</evidence>
<name>U6LZ67_EIMMA</name>
<comment type="similarity">
    <text evidence="1">Belongs to the low molecular weight phosphotyrosine protein phosphatase family.</text>
</comment>
<dbReference type="InterPro" id="IPR023485">
    <property type="entry name" value="Ptyr_pPase"/>
</dbReference>
<dbReference type="SUPFAM" id="SSF52788">
    <property type="entry name" value="Phosphotyrosine protein phosphatases I"/>
    <property type="match status" value="1"/>
</dbReference>
<feature type="region of interest" description="Disordered" evidence="5">
    <location>
        <begin position="1"/>
        <end position="21"/>
    </location>
</feature>
<evidence type="ECO:0000256" key="3">
    <source>
        <dbReference type="ARBA" id="ARBA00022912"/>
    </source>
</evidence>
<dbReference type="VEuPathDB" id="ToxoDB:EMWEY_00032880"/>
<organism evidence="7 8">
    <name type="scientific">Eimeria maxima</name>
    <name type="common">Coccidian parasite</name>
    <dbReference type="NCBI Taxonomy" id="5804"/>
    <lineage>
        <taxon>Eukaryota</taxon>
        <taxon>Sar</taxon>
        <taxon>Alveolata</taxon>
        <taxon>Apicomplexa</taxon>
        <taxon>Conoidasida</taxon>
        <taxon>Coccidia</taxon>
        <taxon>Eucoccidiorida</taxon>
        <taxon>Eimeriorina</taxon>
        <taxon>Eimeriidae</taxon>
        <taxon>Eimeria</taxon>
    </lineage>
</organism>
<evidence type="ECO:0000313" key="7">
    <source>
        <dbReference type="EMBL" id="CDJ57257.1"/>
    </source>
</evidence>
<evidence type="ECO:0000256" key="2">
    <source>
        <dbReference type="ARBA" id="ARBA00022801"/>
    </source>
</evidence>
<dbReference type="SMART" id="SM00226">
    <property type="entry name" value="LMWPc"/>
    <property type="match status" value="1"/>
</dbReference>
<dbReference type="PANTHER" id="PTHR11717:SF7">
    <property type="entry name" value="LOW MOLECULAR WEIGHT PHOSPHOTYROSINE PROTEIN PHOSPHATASE"/>
    <property type="match status" value="1"/>
</dbReference>
<dbReference type="InterPro" id="IPR036196">
    <property type="entry name" value="Ptyr_pPase_sf"/>
</dbReference>
<dbReference type="InterPro" id="IPR017867">
    <property type="entry name" value="Tyr_phospatase_low_mol_wt"/>
</dbReference>
<proteinExistence type="inferred from homology"/>
<dbReference type="OrthoDB" id="3388at2759"/>
<evidence type="ECO:0000313" key="8">
    <source>
        <dbReference type="Proteomes" id="UP000030763"/>
    </source>
</evidence>
<dbReference type="PRINTS" id="PR00719">
    <property type="entry name" value="LMWPTPASE"/>
</dbReference>
<reference evidence="7" key="2">
    <citation type="submission" date="2013-10" db="EMBL/GenBank/DDBJ databases">
        <authorList>
            <person name="Aslett M."/>
        </authorList>
    </citation>
    <scope>NUCLEOTIDE SEQUENCE [LARGE SCALE GENOMIC DNA]</scope>
    <source>
        <strain evidence="7">Weybridge</strain>
    </source>
</reference>
<protein>
    <recommendedName>
        <fullName evidence="6">Phosphotyrosine protein phosphatase I domain-containing protein</fullName>
    </recommendedName>
</protein>
<dbReference type="RefSeq" id="XP_013333907.1">
    <property type="nucleotide sequence ID" value="XM_013478453.1"/>
</dbReference>
<gene>
    <name evidence="7" type="ORF">EMWEY_00032880</name>
</gene>
<keyword evidence="3" id="KW-0904">Protein phosphatase</keyword>
<evidence type="ECO:0000256" key="5">
    <source>
        <dbReference type="SAM" id="MobiDB-lite"/>
    </source>
</evidence>
<dbReference type="CDD" id="cd16343">
    <property type="entry name" value="LMWPTP"/>
    <property type="match status" value="1"/>
</dbReference>
<dbReference type="AlphaFoldDB" id="U6LZ67"/>
<dbReference type="Proteomes" id="UP000030763">
    <property type="component" value="Unassembled WGS sequence"/>
</dbReference>
<feature type="domain" description="Phosphotyrosine protein phosphatase I" evidence="6">
    <location>
        <begin position="17"/>
        <end position="136"/>
    </location>
</feature>